<dbReference type="EMBL" id="JAZDUA010000258">
    <property type="protein sequence ID" value="KAK7862787.1"/>
    <property type="molecule type" value="Genomic_DNA"/>
</dbReference>
<keyword evidence="3" id="KW-1185">Reference proteome</keyword>
<reference evidence="2 3" key="1">
    <citation type="submission" date="2024-03" db="EMBL/GenBank/DDBJ databases">
        <title>The genome assembly and annotation of the cricket Gryllus longicercus Weissman &amp; Gray.</title>
        <authorList>
            <person name="Szrajer S."/>
            <person name="Gray D."/>
            <person name="Ylla G."/>
        </authorList>
    </citation>
    <scope>NUCLEOTIDE SEQUENCE [LARGE SCALE GENOMIC DNA]</scope>
    <source>
        <strain evidence="2">DAG 2021-001</strain>
        <tissue evidence="2">Whole body minus gut</tissue>
    </source>
</reference>
<dbReference type="Proteomes" id="UP001378592">
    <property type="component" value="Unassembled WGS sequence"/>
</dbReference>
<gene>
    <name evidence="2" type="ORF">R5R35_003542</name>
</gene>
<protein>
    <recommendedName>
        <fullName evidence="4">Accessory gland protein</fullName>
    </recommendedName>
</protein>
<organism evidence="2 3">
    <name type="scientific">Gryllus longicercus</name>
    <dbReference type="NCBI Taxonomy" id="2509291"/>
    <lineage>
        <taxon>Eukaryota</taxon>
        <taxon>Metazoa</taxon>
        <taxon>Ecdysozoa</taxon>
        <taxon>Arthropoda</taxon>
        <taxon>Hexapoda</taxon>
        <taxon>Insecta</taxon>
        <taxon>Pterygota</taxon>
        <taxon>Neoptera</taxon>
        <taxon>Polyneoptera</taxon>
        <taxon>Orthoptera</taxon>
        <taxon>Ensifera</taxon>
        <taxon>Gryllidea</taxon>
        <taxon>Grylloidea</taxon>
        <taxon>Gryllidae</taxon>
        <taxon>Gryllinae</taxon>
        <taxon>Gryllus</taxon>
    </lineage>
</organism>
<evidence type="ECO:0000256" key="1">
    <source>
        <dbReference type="SAM" id="SignalP"/>
    </source>
</evidence>
<evidence type="ECO:0000313" key="2">
    <source>
        <dbReference type="EMBL" id="KAK7862787.1"/>
    </source>
</evidence>
<evidence type="ECO:0000313" key="3">
    <source>
        <dbReference type="Proteomes" id="UP001378592"/>
    </source>
</evidence>
<keyword evidence="1" id="KW-0732">Signal</keyword>
<dbReference type="AlphaFoldDB" id="A0AAN9VK86"/>
<name>A0AAN9VK86_9ORTH</name>
<comment type="caution">
    <text evidence="2">The sequence shown here is derived from an EMBL/GenBank/DDBJ whole genome shotgun (WGS) entry which is preliminary data.</text>
</comment>
<dbReference type="Pfam" id="PF07898">
    <property type="entry name" value="DUF1676"/>
    <property type="match status" value="1"/>
</dbReference>
<evidence type="ECO:0008006" key="4">
    <source>
        <dbReference type="Google" id="ProtNLM"/>
    </source>
</evidence>
<sequence length="144" mass="15084">MQQRCAGAVVAAALAAAAALMAAHVVPAAASSSSSASSSANAAAGLDLVYGTYQQCEGQADALGCLKLQAIKVMHRALSQDSLPITEGLTLVRSEGKSRWRLEGEDGREEARSTWCSNLCRVAVWENARSFGLFNQQGLTLLQS</sequence>
<proteinExistence type="predicted"/>
<dbReference type="InterPro" id="IPR012464">
    <property type="entry name" value="DUF1676"/>
</dbReference>
<feature type="signal peptide" evidence="1">
    <location>
        <begin position="1"/>
        <end position="30"/>
    </location>
</feature>
<accession>A0AAN9VK86</accession>
<feature type="chain" id="PRO_5042820433" description="Accessory gland protein" evidence="1">
    <location>
        <begin position="31"/>
        <end position="144"/>
    </location>
</feature>